<accession>A0A8J5SZ80</accession>
<proteinExistence type="predicted"/>
<keyword evidence="2" id="KW-1185">Reference proteome</keyword>
<reference evidence="1" key="2">
    <citation type="submission" date="2021-02" db="EMBL/GenBank/DDBJ databases">
        <authorList>
            <person name="Kimball J.A."/>
            <person name="Haas M.W."/>
            <person name="Macchietto M."/>
            <person name="Kono T."/>
            <person name="Duquette J."/>
            <person name="Shao M."/>
        </authorList>
    </citation>
    <scope>NUCLEOTIDE SEQUENCE</scope>
    <source>
        <tissue evidence="1">Fresh leaf tissue</tissue>
    </source>
</reference>
<dbReference type="AlphaFoldDB" id="A0A8J5SZ80"/>
<name>A0A8J5SZ80_ZIZPA</name>
<gene>
    <name evidence="1" type="ORF">GUJ93_ZPchr0010g9438</name>
</gene>
<reference evidence="1" key="1">
    <citation type="journal article" date="2021" name="bioRxiv">
        <title>Whole Genome Assembly and Annotation of Northern Wild Rice, Zizania palustris L., Supports a Whole Genome Duplication in the Zizania Genus.</title>
        <authorList>
            <person name="Haas M."/>
            <person name="Kono T."/>
            <person name="Macchietto M."/>
            <person name="Millas R."/>
            <person name="McGilp L."/>
            <person name="Shao M."/>
            <person name="Duquette J."/>
            <person name="Hirsch C.N."/>
            <person name="Kimball J."/>
        </authorList>
    </citation>
    <scope>NUCLEOTIDE SEQUENCE</scope>
    <source>
        <tissue evidence="1">Fresh leaf tissue</tissue>
    </source>
</reference>
<sequence>MAPGGRPGVLTLAPRVVPPPLTGGQVRSAARHRALCLRVAFTAAGKLDGAPLPSGERVGSGQLAGGRCSAVAVAGHRRALAPPLALGPRRVKMRF</sequence>
<protein>
    <submittedName>
        <fullName evidence="1">Uncharacterized protein</fullName>
    </submittedName>
</protein>
<evidence type="ECO:0000313" key="1">
    <source>
        <dbReference type="EMBL" id="KAG8083906.1"/>
    </source>
</evidence>
<organism evidence="1 2">
    <name type="scientific">Zizania palustris</name>
    <name type="common">Northern wild rice</name>
    <dbReference type="NCBI Taxonomy" id="103762"/>
    <lineage>
        <taxon>Eukaryota</taxon>
        <taxon>Viridiplantae</taxon>
        <taxon>Streptophyta</taxon>
        <taxon>Embryophyta</taxon>
        <taxon>Tracheophyta</taxon>
        <taxon>Spermatophyta</taxon>
        <taxon>Magnoliopsida</taxon>
        <taxon>Liliopsida</taxon>
        <taxon>Poales</taxon>
        <taxon>Poaceae</taxon>
        <taxon>BOP clade</taxon>
        <taxon>Oryzoideae</taxon>
        <taxon>Oryzeae</taxon>
        <taxon>Zizaniinae</taxon>
        <taxon>Zizania</taxon>
    </lineage>
</organism>
<comment type="caution">
    <text evidence="1">The sequence shown here is derived from an EMBL/GenBank/DDBJ whole genome shotgun (WGS) entry which is preliminary data.</text>
</comment>
<evidence type="ECO:0000313" key="2">
    <source>
        <dbReference type="Proteomes" id="UP000729402"/>
    </source>
</evidence>
<dbReference type="EMBL" id="JAAALK010000082">
    <property type="protein sequence ID" value="KAG8083906.1"/>
    <property type="molecule type" value="Genomic_DNA"/>
</dbReference>
<dbReference type="Proteomes" id="UP000729402">
    <property type="component" value="Unassembled WGS sequence"/>
</dbReference>